<comment type="caution">
    <text evidence="1">The sequence shown here is derived from an EMBL/GenBank/DDBJ whole genome shotgun (WGS) entry which is preliminary data.</text>
</comment>
<gene>
    <name evidence="1" type="primary">jg18671</name>
    <name evidence="1" type="ORF">PAEG_LOCUS19269</name>
</gene>
<dbReference type="Proteomes" id="UP000838756">
    <property type="component" value="Unassembled WGS sequence"/>
</dbReference>
<dbReference type="Gene3D" id="3.30.420.10">
    <property type="entry name" value="Ribonuclease H-like superfamily/Ribonuclease H"/>
    <property type="match status" value="1"/>
</dbReference>
<dbReference type="OrthoDB" id="8147172at2759"/>
<accession>A0A8S4RZW0</accession>
<keyword evidence="2" id="KW-1185">Reference proteome</keyword>
<reference evidence="1" key="1">
    <citation type="submission" date="2022-03" db="EMBL/GenBank/DDBJ databases">
        <authorList>
            <person name="Lindestad O."/>
        </authorList>
    </citation>
    <scope>NUCLEOTIDE SEQUENCE</scope>
</reference>
<dbReference type="EMBL" id="CAKXAJ010025712">
    <property type="protein sequence ID" value="CAH2243064.1"/>
    <property type="molecule type" value="Genomic_DNA"/>
</dbReference>
<protein>
    <submittedName>
        <fullName evidence="1">Jg18671 protein</fullName>
    </submittedName>
</protein>
<dbReference type="GO" id="GO:0003676">
    <property type="term" value="F:nucleic acid binding"/>
    <property type="evidence" value="ECO:0007669"/>
    <property type="project" value="InterPro"/>
</dbReference>
<dbReference type="InterPro" id="IPR036397">
    <property type="entry name" value="RNaseH_sf"/>
</dbReference>
<proteinExistence type="predicted"/>
<evidence type="ECO:0000313" key="2">
    <source>
        <dbReference type="Proteomes" id="UP000838756"/>
    </source>
</evidence>
<name>A0A8S4RZW0_9NEOP</name>
<dbReference type="AlphaFoldDB" id="A0A8S4RZW0"/>
<sequence length="98" mass="11292">MRIESCTTRMCGEKVVVKGRSGFTDCGETRVNSQQGDAVCVVGLQGHNSLLPPGRTIDCELYCEQMMRLKQEVERKWPELINKRVWFFIMIMLDLTHL</sequence>
<organism evidence="1 2">
    <name type="scientific">Pararge aegeria aegeria</name>
    <dbReference type="NCBI Taxonomy" id="348720"/>
    <lineage>
        <taxon>Eukaryota</taxon>
        <taxon>Metazoa</taxon>
        <taxon>Ecdysozoa</taxon>
        <taxon>Arthropoda</taxon>
        <taxon>Hexapoda</taxon>
        <taxon>Insecta</taxon>
        <taxon>Pterygota</taxon>
        <taxon>Neoptera</taxon>
        <taxon>Endopterygota</taxon>
        <taxon>Lepidoptera</taxon>
        <taxon>Glossata</taxon>
        <taxon>Ditrysia</taxon>
        <taxon>Papilionoidea</taxon>
        <taxon>Nymphalidae</taxon>
        <taxon>Satyrinae</taxon>
        <taxon>Satyrini</taxon>
        <taxon>Parargina</taxon>
        <taxon>Pararge</taxon>
    </lineage>
</organism>
<evidence type="ECO:0000313" key="1">
    <source>
        <dbReference type="EMBL" id="CAH2243064.1"/>
    </source>
</evidence>